<protein>
    <submittedName>
        <fullName evidence="8">Sortase-associated OmpA-like protein PdsO</fullName>
    </submittedName>
</protein>
<feature type="domain" description="OmpA-like" evidence="7">
    <location>
        <begin position="141"/>
        <end position="265"/>
    </location>
</feature>
<keyword evidence="6" id="KW-0732">Signal</keyword>
<comment type="caution">
    <text evidence="8">The sequence shown here is derived from an EMBL/GenBank/DDBJ whole genome shotgun (WGS) entry which is preliminary data.</text>
</comment>
<evidence type="ECO:0000313" key="9">
    <source>
        <dbReference type="Proteomes" id="UP001595897"/>
    </source>
</evidence>
<evidence type="ECO:0000256" key="4">
    <source>
        <dbReference type="PROSITE-ProRule" id="PRU00473"/>
    </source>
</evidence>
<evidence type="ECO:0000256" key="6">
    <source>
        <dbReference type="SAM" id="SignalP"/>
    </source>
</evidence>
<keyword evidence="3" id="KW-0998">Cell outer membrane</keyword>
<evidence type="ECO:0000259" key="7">
    <source>
        <dbReference type="PROSITE" id="PS51123"/>
    </source>
</evidence>
<keyword evidence="5" id="KW-0175">Coiled coil</keyword>
<evidence type="ECO:0000256" key="5">
    <source>
        <dbReference type="SAM" id="Coils"/>
    </source>
</evidence>
<dbReference type="InterPro" id="IPR036737">
    <property type="entry name" value="OmpA-like_sf"/>
</dbReference>
<dbReference type="PROSITE" id="PS51123">
    <property type="entry name" value="OMPA_2"/>
    <property type="match status" value="1"/>
</dbReference>
<dbReference type="RefSeq" id="WP_382410301.1">
    <property type="nucleotide sequence ID" value="NZ_JBHSGU010000019.1"/>
</dbReference>
<dbReference type="Proteomes" id="UP001595897">
    <property type="component" value="Unassembled WGS sequence"/>
</dbReference>
<organism evidence="8 9">
    <name type="scientific">Glaciecola siphonariae</name>
    <dbReference type="NCBI Taxonomy" id="521012"/>
    <lineage>
        <taxon>Bacteria</taxon>
        <taxon>Pseudomonadati</taxon>
        <taxon>Pseudomonadota</taxon>
        <taxon>Gammaproteobacteria</taxon>
        <taxon>Alteromonadales</taxon>
        <taxon>Alteromonadaceae</taxon>
        <taxon>Glaciecola</taxon>
    </lineage>
</organism>
<accession>A0ABV9LYI3</accession>
<dbReference type="InterPro" id="IPR022511">
    <property type="entry name" value="PdsO"/>
</dbReference>
<sequence>MKKSIIAGTIALLLINAHQVQADDAASAAGAKAQSTSELRQGQPDSKVRYELIGLGSGAFAGALVGGPIGGVIGGLFGIFMANDVNNDNAIEHQQHTVEQLNYQVSAQEQAFTDLQQQYARLEQSQMVQLASIDTKVATEWMRDLPTLESNVQFKTASFAIEDAFKGQLRSLAGLLNQYPNLSVQINGYADARGDSQYNRILSQQRAESVKDFLVQQKVKPQQILTQGQGELNTSSTTDAAAVAVNSVESLFFDRRASLKLVSDAPSMTAAN</sequence>
<dbReference type="InterPro" id="IPR050330">
    <property type="entry name" value="Bact_OuterMem_StrucFunc"/>
</dbReference>
<dbReference type="CDD" id="cd07185">
    <property type="entry name" value="OmpA_C-like"/>
    <property type="match status" value="1"/>
</dbReference>
<gene>
    <name evidence="8" type="primary">pdsO</name>
    <name evidence="8" type="ORF">ACFO4O_15885</name>
</gene>
<evidence type="ECO:0000313" key="8">
    <source>
        <dbReference type="EMBL" id="MFC4701636.1"/>
    </source>
</evidence>
<feature type="signal peptide" evidence="6">
    <location>
        <begin position="1"/>
        <end position="22"/>
    </location>
</feature>
<name>A0ABV9LYI3_9ALTE</name>
<dbReference type="PANTHER" id="PTHR30329">
    <property type="entry name" value="STATOR ELEMENT OF FLAGELLAR MOTOR COMPLEX"/>
    <property type="match status" value="1"/>
</dbReference>
<keyword evidence="2 4" id="KW-0472">Membrane</keyword>
<dbReference type="InterPro" id="IPR006664">
    <property type="entry name" value="OMP_bac"/>
</dbReference>
<feature type="coiled-coil region" evidence="5">
    <location>
        <begin position="98"/>
        <end position="125"/>
    </location>
</feature>
<reference evidence="9" key="1">
    <citation type="journal article" date="2019" name="Int. J. Syst. Evol. Microbiol.">
        <title>The Global Catalogue of Microorganisms (GCM) 10K type strain sequencing project: providing services to taxonomists for standard genome sequencing and annotation.</title>
        <authorList>
            <consortium name="The Broad Institute Genomics Platform"/>
            <consortium name="The Broad Institute Genome Sequencing Center for Infectious Disease"/>
            <person name="Wu L."/>
            <person name="Ma J."/>
        </authorList>
    </citation>
    <scope>NUCLEOTIDE SEQUENCE [LARGE SCALE GENOMIC DNA]</scope>
    <source>
        <strain evidence="9">KACC 12507</strain>
    </source>
</reference>
<dbReference type="SUPFAM" id="SSF103088">
    <property type="entry name" value="OmpA-like"/>
    <property type="match status" value="1"/>
</dbReference>
<evidence type="ECO:0000256" key="1">
    <source>
        <dbReference type="ARBA" id="ARBA00004442"/>
    </source>
</evidence>
<feature type="chain" id="PRO_5045180934" evidence="6">
    <location>
        <begin position="23"/>
        <end position="272"/>
    </location>
</feature>
<dbReference type="NCBIfam" id="TIGR03789">
    <property type="entry name" value="pdsO"/>
    <property type="match status" value="1"/>
</dbReference>
<evidence type="ECO:0000256" key="2">
    <source>
        <dbReference type="ARBA" id="ARBA00023136"/>
    </source>
</evidence>
<dbReference type="PRINTS" id="PR01021">
    <property type="entry name" value="OMPADOMAIN"/>
</dbReference>
<dbReference type="Pfam" id="PF00691">
    <property type="entry name" value="OmpA"/>
    <property type="match status" value="1"/>
</dbReference>
<dbReference type="EMBL" id="JBHSGU010000019">
    <property type="protein sequence ID" value="MFC4701636.1"/>
    <property type="molecule type" value="Genomic_DNA"/>
</dbReference>
<dbReference type="InterPro" id="IPR006665">
    <property type="entry name" value="OmpA-like"/>
</dbReference>
<dbReference type="PANTHER" id="PTHR30329:SF21">
    <property type="entry name" value="LIPOPROTEIN YIAD-RELATED"/>
    <property type="match status" value="1"/>
</dbReference>
<comment type="subcellular location">
    <subcellularLocation>
        <location evidence="1">Cell outer membrane</location>
    </subcellularLocation>
</comment>
<evidence type="ECO:0000256" key="3">
    <source>
        <dbReference type="ARBA" id="ARBA00023237"/>
    </source>
</evidence>
<dbReference type="Gene3D" id="3.30.1330.60">
    <property type="entry name" value="OmpA-like domain"/>
    <property type="match status" value="1"/>
</dbReference>
<keyword evidence="9" id="KW-1185">Reference proteome</keyword>
<proteinExistence type="predicted"/>